<protein>
    <recommendedName>
        <fullName evidence="3">PLAT domain-containing protein</fullName>
    </recommendedName>
</protein>
<evidence type="ECO:0000313" key="2">
    <source>
        <dbReference type="Proteomes" id="UP001589890"/>
    </source>
</evidence>
<dbReference type="EMBL" id="JBHLTC010000006">
    <property type="protein sequence ID" value="MFC0623827.1"/>
    <property type="molecule type" value="Genomic_DNA"/>
</dbReference>
<organism evidence="1 2">
    <name type="scientific">Kribbella deserti</name>
    <dbReference type="NCBI Taxonomy" id="1926257"/>
    <lineage>
        <taxon>Bacteria</taxon>
        <taxon>Bacillati</taxon>
        <taxon>Actinomycetota</taxon>
        <taxon>Actinomycetes</taxon>
        <taxon>Propionibacteriales</taxon>
        <taxon>Kribbellaceae</taxon>
        <taxon>Kribbella</taxon>
    </lineage>
</organism>
<evidence type="ECO:0008006" key="3">
    <source>
        <dbReference type="Google" id="ProtNLM"/>
    </source>
</evidence>
<reference evidence="1 2" key="1">
    <citation type="submission" date="2024-09" db="EMBL/GenBank/DDBJ databases">
        <authorList>
            <person name="Sun Q."/>
            <person name="Mori K."/>
        </authorList>
    </citation>
    <scope>NUCLEOTIDE SEQUENCE [LARGE SCALE GENOMIC DNA]</scope>
    <source>
        <strain evidence="1 2">CGMCC 1.15906</strain>
    </source>
</reference>
<comment type="caution">
    <text evidence="1">The sequence shown here is derived from an EMBL/GenBank/DDBJ whole genome shotgun (WGS) entry which is preliminary data.</text>
</comment>
<keyword evidence="2" id="KW-1185">Reference proteome</keyword>
<accession>A0ABV6QJN8</accession>
<sequence>MAGPLGTRLLKLEIDGQTVTAQVSRSVITSGEADSDFVTFADAANGGARQYNLEFTAVQDTTTGTIWDKIWTAAGTEVNGTLMPYGNVAPSPTEPHYDFVAVVTEPDGDLLGGEANASTTARFTFEGVWPLTGKPTKVTA</sequence>
<proteinExistence type="predicted"/>
<gene>
    <name evidence="1" type="ORF">ACFFGN_07120</name>
</gene>
<name>A0ABV6QJN8_9ACTN</name>
<evidence type="ECO:0000313" key="1">
    <source>
        <dbReference type="EMBL" id="MFC0623827.1"/>
    </source>
</evidence>
<dbReference type="RefSeq" id="WP_380044527.1">
    <property type="nucleotide sequence ID" value="NZ_JBHLTC010000006.1"/>
</dbReference>
<dbReference type="Proteomes" id="UP001589890">
    <property type="component" value="Unassembled WGS sequence"/>
</dbReference>